<evidence type="ECO:0000256" key="1">
    <source>
        <dbReference type="SAM" id="MobiDB-lite"/>
    </source>
</evidence>
<organism evidence="3">
    <name type="scientific">Oryza meridionalis</name>
    <dbReference type="NCBI Taxonomy" id="40149"/>
    <lineage>
        <taxon>Eukaryota</taxon>
        <taxon>Viridiplantae</taxon>
        <taxon>Streptophyta</taxon>
        <taxon>Embryophyta</taxon>
        <taxon>Tracheophyta</taxon>
        <taxon>Spermatophyta</taxon>
        <taxon>Magnoliopsida</taxon>
        <taxon>Liliopsida</taxon>
        <taxon>Poales</taxon>
        <taxon>Poaceae</taxon>
        <taxon>BOP clade</taxon>
        <taxon>Oryzoideae</taxon>
        <taxon>Oryzeae</taxon>
        <taxon>Oryzinae</taxon>
        <taxon>Oryza</taxon>
    </lineage>
</organism>
<feature type="compositionally biased region" description="Acidic residues" evidence="1">
    <location>
        <begin position="326"/>
        <end position="339"/>
    </location>
</feature>
<proteinExistence type="predicted"/>
<protein>
    <recommendedName>
        <fullName evidence="2">DUF3615 domain-containing protein</fullName>
    </recommendedName>
</protein>
<accession>A0A0E0FD85</accession>
<keyword evidence="4" id="KW-1185">Reference proteome</keyword>
<reference evidence="3" key="1">
    <citation type="submission" date="2015-04" db="UniProtKB">
        <authorList>
            <consortium name="EnsemblPlants"/>
        </authorList>
    </citation>
    <scope>IDENTIFICATION</scope>
</reference>
<evidence type="ECO:0000259" key="2">
    <source>
        <dbReference type="Pfam" id="PF12274"/>
    </source>
</evidence>
<dbReference type="PANTHER" id="PTHR33120:SF39">
    <property type="entry name" value="OS01G0314000 PROTEIN"/>
    <property type="match status" value="1"/>
</dbReference>
<evidence type="ECO:0000313" key="4">
    <source>
        <dbReference type="Proteomes" id="UP000008021"/>
    </source>
</evidence>
<dbReference type="AlphaFoldDB" id="A0A0E0FD85"/>
<reference evidence="3" key="2">
    <citation type="submission" date="2018-05" db="EMBL/GenBank/DDBJ databases">
        <title>OmerRS3 (Oryza meridionalis Reference Sequence Version 3).</title>
        <authorList>
            <person name="Zhang J."/>
            <person name="Kudrna D."/>
            <person name="Lee S."/>
            <person name="Talag J."/>
            <person name="Welchert J."/>
            <person name="Wing R.A."/>
        </authorList>
    </citation>
    <scope>NUCLEOTIDE SEQUENCE [LARGE SCALE GENOMIC DNA]</scope>
    <source>
        <strain evidence="3">cv. OR44</strain>
    </source>
</reference>
<dbReference type="Gramene" id="OMERI12G11320.2">
    <property type="protein sequence ID" value="OMERI12G11320.2"/>
    <property type="gene ID" value="OMERI12G11320"/>
</dbReference>
<dbReference type="HOGENOM" id="CLU_068774_0_0_1"/>
<dbReference type="EnsemblPlants" id="OMERI12G11320.2">
    <property type="protein sequence ID" value="OMERI12G11320.2"/>
    <property type="gene ID" value="OMERI12G11320"/>
</dbReference>
<name>A0A0E0FD85_9ORYZ</name>
<dbReference type="Proteomes" id="UP000008021">
    <property type="component" value="Chromosome 12"/>
</dbReference>
<dbReference type="PANTHER" id="PTHR33120">
    <property type="entry name" value="EXPRESSED PROTEIN-RELATED"/>
    <property type="match status" value="1"/>
</dbReference>
<feature type="region of interest" description="Disordered" evidence="1">
    <location>
        <begin position="28"/>
        <end position="47"/>
    </location>
</feature>
<dbReference type="Pfam" id="PF12274">
    <property type="entry name" value="DUF3615"/>
    <property type="match status" value="1"/>
</dbReference>
<sequence>MAGLFGHANHSGVAAVRGVMDEEVVSAGSPLKASSSPPPLSSFGIWSDQRKSPRLPWWKQQFISESEEDDDEVMPPASYVHPKPAALAHFLATVLPAVVTDAASVLAGKASLSSSDIARLSAMLAPSPLPDEPPQPPLRERSPKIIRIINDRRNNLRGWYKILLQLANAACASMPNKPGNNMSFIPSMDHNERAEYIHINFMASPSSCQCLQAFPVCFFAEVLRPPRFKYHEAEITLCCIVQPSPNDADSCHGCLIENHRIDHPEAGMRFCGKMDANGDGYGWDWPSIADVEYRFFDPDKDVGLVEYLDGVITDIKARIRALSTRDEDDSDEDSSDDDISGYSMRFV</sequence>
<feature type="region of interest" description="Disordered" evidence="1">
    <location>
        <begin position="323"/>
        <end position="347"/>
    </location>
</feature>
<evidence type="ECO:0000313" key="3">
    <source>
        <dbReference type="EnsemblPlants" id="OMERI12G11320.2"/>
    </source>
</evidence>
<feature type="domain" description="DUF3615" evidence="2">
    <location>
        <begin position="189"/>
        <end position="264"/>
    </location>
</feature>
<dbReference type="InterPro" id="IPR022059">
    <property type="entry name" value="DUF3615"/>
</dbReference>